<proteinExistence type="predicted"/>
<accession>A0AAX1UKV8</accession>
<protein>
    <recommendedName>
        <fullName evidence="3">DUF1127 domain-containing protein</fullName>
    </recommendedName>
</protein>
<dbReference type="RefSeq" id="WP_002721287.1">
    <property type="nucleotide sequence ID" value="NZ_BJXO01000026.1"/>
</dbReference>
<dbReference type="EMBL" id="QWGP01000010">
    <property type="protein sequence ID" value="RHZ95017.1"/>
    <property type="molecule type" value="Genomic_DNA"/>
</dbReference>
<evidence type="ECO:0000313" key="1">
    <source>
        <dbReference type="EMBL" id="RHZ95017.1"/>
    </source>
</evidence>
<dbReference type="Proteomes" id="UP000266305">
    <property type="component" value="Unassembled WGS sequence"/>
</dbReference>
<organism evidence="1 2">
    <name type="scientific">Cereibacter sphaeroides</name>
    <name type="common">Rhodobacter sphaeroides</name>
    <dbReference type="NCBI Taxonomy" id="1063"/>
    <lineage>
        <taxon>Bacteria</taxon>
        <taxon>Pseudomonadati</taxon>
        <taxon>Pseudomonadota</taxon>
        <taxon>Alphaproteobacteria</taxon>
        <taxon>Rhodobacterales</taxon>
        <taxon>Paracoccaceae</taxon>
        <taxon>Cereibacter</taxon>
    </lineage>
</organism>
<evidence type="ECO:0008006" key="3">
    <source>
        <dbReference type="Google" id="ProtNLM"/>
    </source>
</evidence>
<dbReference type="AlphaFoldDB" id="A0AAX1UKV8"/>
<name>A0AAX1UKV8_CERSP</name>
<dbReference type="GeneID" id="67447751"/>
<evidence type="ECO:0000313" key="2">
    <source>
        <dbReference type="Proteomes" id="UP000266305"/>
    </source>
</evidence>
<sequence>MLNRVRALFDRWHRLQEIHALSDRDLDDLGITRWQMEQFARMPEDVGERLLQMAQVFGLEPAAVQHAYADYLDLLDVCRRCGSTKLCKCTLAEADRVEPADCSFCPNAGTYELMARHTLH</sequence>
<reference evidence="1 2" key="1">
    <citation type="submission" date="2018-08" db="EMBL/GenBank/DDBJ databases">
        <title>Draft genome sequence of Rhodobacter sphaeroides FY.</title>
        <authorList>
            <person name="Rayyan A."/>
            <person name="Meyer T.E."/>
            <person name="Kyndt J.A."/>
        </authorList>
    </citation>
    <scope>NUCLEOTIDE SEQUENCE [LARGE SCALE GENOMIC DNA]</scope>
    <source>
        <strain evidence="1 2">FY</strain>
    </source>
</reference>
<gene>
    <name evidence="1" type="ORF">D1114_11320</name>
</gene>
<comment type="caution">
    <text evidence="1">The sequence shown here is derived from an EMBL/GenBank/DDBJ whole genome shotgun (WGS) entry which is preliminary data.</text>
</comment>